<dbReference type="AlphaFoldDB" id="W2RDC3"/>
<keyword evidence="3" id="KW-0805">Transcription regulation</keyword>
<keyword evidence="4" id="KW-0804">Transcription</keyword>
<dbReference type="GO" id="GO:0006357">
    <property type="term" value="P:regulation of transcription by RNA polymerase II"/>
    <property type="evidence" value="ECO:0007669"/>
    <property type="project" value="InterPro"/>
</dbReference>
<dbReference type="GO" id="GO:0003712">
    <property type="term" value="F:transcription coregulator activity"/>
    <property type="evidence" value="ECO:0007669"/>
    <property type="project" value="InterPro"/>
</dbReference>
<name>W2RDC3_PHYN3</name>
<sequence>MKVAAAHVEGGEAATTRSLVVDCDDEHNAKQKPNVVLDPRDIVAYAHRIAGTTSAPKEWQPGSSQCLDSCRQHHKST</sequence>
<dbReference type="GeneID" id="20173081"/>
<feature type="compositionally biased region" description="Polar residues" evidence="6">
    <location>
        <begin position="54"/>
        <end position="67"/>
    </location>
</feature>
<dbReference type="InterPro" id="IPR019258">
    <property type="entry name" value="Mediator_Med4"/>
</dbReference>
<comment type="subcellular location">
    <subcellularLocation>
        <location evidence="1">Nucleus</location>
    </subcellularLocation>
</comment>
<protein>
    <submittedName>
        <fullName evidence="7">Uncharacterized protein</fullName>
    </submittedName>
</protein>
<accession>W2RDC3</accession>
<dbReference type="GO" id="GO:0070847">
    <property type="term" value="C:core mediator complex"/>
    <property type="evidence" value="ECO:0007669"/>
    <property type="project" value="TreeGrafter"/>
</dbReference>
<evidence type="ECO:0000256" key="2">
    <source>
        <dbReference type="ARBA" id="ARBA00009626"/>
    </source>
</evidence>
<reference evidence="7 8" key="2">
    <citation type="submission" date="2013-11" db="EMBL/GenBank/DDBJ databases">
        <title>The Genome Sequence of Phytophthora parasitica INRA-310.</title>
        <authorList>
            <consortium name="The Broad Institute Genomics Platform"/>
            <person name="Russ C."/>
            <person name="Tyler B."/>
            <person name="Panabieres F."/>
            <person name="Shan W."/>
            <person name="Tripathy S."/>
            <person name="Grunwald N."/>
            <person name="Machado M."/>
            <person name="Johnson C.S."/>
            <person name="Arredondo F."/>
            <person name="Hong C."/>
            <person name="Coffey M."/>
            <person name="Young S.K."/>
            <person name="Zeng Q."/>
            <person name="Gargeya S."/>
            <person name="Fitzgerald M."/>
            <person name="Abouelleil A."/>
            <person name="Alvarado L."/>
            <person name="Chapman S.B."/>
            <person name="Gainer-Dewar J."/>
            <person name="Goldberg J."/>
            <person name="Griggs A."/>
            <person name="Gujja S."/>
            <person name="Hansen M."/>
            <person name="Howarth C."/>
            <person name="Imamovic A."/>
            <person name="Ireland A."/>
            <person name="Larimer J."/>
            <person name="McCowan C."/>
            <person name="Murphy C."/>
            <person name="Pearson M."/>
            <person name="Poon T.W."/>
            <person name="Priest M."/>
            <person name="Roberts A."/>
            <person name="Saif S."/>
            <person name="Shea T."/>
            <person name="Sykes S."/>
            <person name="Wortman J."/>
            <person name="Nusbaum C."/>
            <person name="Birren B."/>
        </authorList>
    </citation>
    <scope>NUCLEOTIDE SEQUENCE [LARGE SCALE GENOMIC DNA]</scope>
    <source>
        <strain evidence="7 8">INRA-310</strain>
    </source>
</reference>
<evidence type="ECO:0000256" key="5">
    <source>
        <dbReference type="ARBA" id="ARBA00023242"/>
    </source>
</evidence>
<comment type="similarity">
    <text evidence="2">Belongs to the Mediator complex subunit 4 family.</text>
</comment>
<evidence type="ECO:0000313" key="8">
    <source>
        <dbReference type="Proteomes" id="UP000018817"/>
    </source>
</evidence>
<evidence type="ECO:0000256" key="4">
    <source>
        <dbReference type="ARBA" id="ARBA00023163"/>
    </source>
</evidence>
<evidence type="ECO:0000256" key="1">
    <source>
        <dbReference type="ARBA" id="ARBA00004123"/>
    </source>
</evidence>
<evidence type="ECO:0000256" key="3">
    <source>
        <dbReference type="ARBA" id="ARBA00023015"/>
    </source>
</evidence>
<dbReference type="PANTHER" id="PTHR13208">
    <property type="entry name" value="MEDIATOR OF RNA POLYMERASE II TRANSCRIPTION SUBUNIT 4"/>
    <property type="match status" value="1"/>
</dbReference>
<feature type="region of interest" description="Disordered" evidence="6">
    <location>
        <begin position="54"/>
        <end position="77"/>
    </location>
</feature>
<dbReference type="Proteomes" id="UP000018817">
    <property type="component" value="Unassembled WGS sequence"/>
</dbReference>
<gene>
    <name evidence="7" type="ORF">PPTG_02869</name>
</gene>
<proteinExistence type="inferred from homology"/>
<organism evidence="7 8">
    <name type="scientific">Phytophthora nicotianae (strain INRA-310)</name>
    <name type="common">Phytophthora parasitica</name>
    <dbReference type="NCBI Taxonomy" id="761204"/>
    <lineage>
        <taxon>Eukaryota</taxon>
        <taxon>Sar</taxon>
        <taxon>Stramenopiles</taxon>
        <taxon>Oomycota</taxon>
        <taxon>Peronosporomycetes</taxon>
        <taxon>Peronosporales</taxon>
        <taxon>Peronosporaceae</taxon>
        <taxon>Phytophthora</taxon>
    </lineage>
</organism>
<dbReference type="VEuPathDB" id="FungiDB:PPTG_02869"/>
<evidence type="ECO:0000256" key="6">
    <source>
        <dbReference type="SAM" id="MobiDB-lite"/>
    </source>
</evidence>
<dbReference type="RefSeq" id="XP_008892428.1">
    <property type="nucleotide sequence ID" value="XM_008894180.1"/>
</dbReference>
<reference evidence="8" key="1">
    <citation type="submission" date="2011-12" db="EMBL/GenBank/DDBJ databases">
        <authorList>
            <consortium name="The Broad Institute Genome Sequencing Platform"/>
            <person name="Russ C."/>
            <person name="Tyler B."/>
            <person name="Panabieres F."/>
            <person name="Shan W."/>
            <person name="Tripathy S."/>
            <person name="Grunwald N."/>
            <person name="Machado M."/>
            <person name="Young S.K."/>
            <person name="Zeng Q."/>
            <person name="Gargeya S."/>
            <person name="Fitzgerald M."/>
            <person name="Haas B."/>
            <person name="Abouelleil A."/>
            <person name="Alvarado L."/>
            <person name="Arachchi H.M."/>
            <person name="Berlin A."/>
            <person name="Chapman S.B."/>
            <person name="Gearin G."/>
            <person name="Goldberg J."/>
            <person name="Griggs A."/>
            <person name="Gujja S."/>
            <person name="Hansen M."/>
            <person name="Heiman D."/>
            <person name="Howarth C."/>
            <person name="Larimer J."/>
            <person name="Lui A."/>
            <person name="MacDonald P.J.P."/>
            <person name="McCowen C."/>
            <person name="Montmayeur A."/>
            <person name="Murphy C."/>
            <person name="Neiman D."/>
            <person name="Pearson M."/>
            <person name="Priest M."/>
            <person name="Roberts A."/>
            <person name="Saif S."/>
            <person name="Shea T."/>
            <person name="Sisk P."/>
            <person name="Stolte C."/>
            <person name="Sykes S."/>
            <person name="Wortman J."/>
            <person name="Nusbaum C."/>
            <person name="Birren B."/>
        </authorList>
    </citation>
    <scope>NUCLEOTIDE SEQUENCE [LARGE SCALE GENOMIC DNA]</scope>
    <source>
        <strain evidence="8">INRA-310</strain>
    </source>
</reference>
<dbReference type="PANTHER" id="PTHR13208:SF2">
    <property type="entry name" value="MEDIATOR OF RNA POLYMERASE II TRANSCRIPTION SUBUNIT 4"/>
    <property type="match status" value="1"/>
</dbReference>
<dbReference type="STRING" id="761204.W2RDC3"/>
<dbReference type="GO" id="GO:0016592">
    <property type="term" value="C:mediator complex"/>
    <property type="evidence" value="ECO:0007669"/>
    <property type="project" value="InterPro"/>
</dbReference>
<keyword evidence="5" id="KW-0539">Nucleus</keyword>
<dbReference type="EMBL" id="KI669562">
    <property type="protein sequence ID" value="ETN23236.1"/>
    <property type="molecule type" value="Genomic_DNA"/>
</dbReference>
<evidence type="ECO:0000313" key="7">
    <source>
        <dbReference type="EMBL" id="ETN23236.1"/>
    </source>
</evidence>